<evidence type="ECO:0000256" key="4">
    <source>
        <dbReference type="ARBA" id="ARBA00022692"/>
    </source>
</evidence>
<evidence type="ECO:0000256" key="5">
    <source>
        <dbReference type="ARBA" id="ARBA00023136"/>
    </source>
</evidence>
<name>A0A3E4Z8Z3_9BACT</name>
<dbReference type="InterPro" id="IPR008969">
    <property type="entry name" value="CarboxyPept-like_regulatory"/>
</dbReference>
<dbReference type="InterPro" id="IPR012910">
    <property type="entry name" value="Plug_dom"/>
</dbReference>
<evidence type="ECO:0000256" key="7">
    <source>
        <dbReference type="PROSITE-ProRule" id="PRU01360"/>
    </source>
</evidence>
<evidence type="ECO:0000313" key="11">
    <source>
        <dbReference type="Proteomes" id="UP000260814"/>
    </source>
</evidence>
<evidence type="ECO:0000259" key="9">
    <source>
        <dbReference type="Pfam" id="PF07715"/>
    </source>
</evidence>
<dbReference type="Gene3D" id="2.170.130.10">
    <property type="entry name" value="TonB-dependent receptor, plug domain"/>
    <property type="match status" value="1"/>
</dbReference>
<sequence>MKVDSVKNNRRALFALLLCSGFIASHPLTVFASSNEVQATQQQNLTVSGVVKDNAGEPVIGASIAVKGGTTGTISDIDGKFSLNVAKGAILEVSFIGYKTQEFKIDSSKSLNIVLKDDTEMLDEVVVVGYGTMRKKDLTGSVVQINPTKIADQNPTSVQDVLRGTPGLQIGYDASAKGSDASIQLRGQNSLGTNASPMIVLDGMPFYGELSEINPDDIAQIDVLKDASSAAIYGAKAAAGVIIITTKKGKEGKPVINVSANLSVVNKSDYRDYYDAAGYLKFHQDWRKMYYTYGQGEDGLYGYYQAKDGNGNVLYPEGYFDDPRTMSESDQQKWMTNVGASGIGPSEGETALNLFARRLQFYNSPMMMDNFLNGRMVDWNDATFRTGFNQDYNASISGATERVNYYFSLGYVNNEGAVQGNEYNAFRSNMKINAKITDWLEVGANVNFQDRSDGDIQVSLGSNYWDANMLRNSPYASMYDEDGNYEQYPMSGLPSNGGYNYYFDRQYYDLEKGYTVLNTIFNAKITLPAGFTYSFNIAPRYQWYYDRYWMSADLPDASASSRGVNRGWSKNFDYNLNNTITWDRTFGDHHITATLVQEAEEHRYWSDNINARNITPSDALGFHYTSGANKSQSSFSTNDTHYTAASYLGRLFYGLKDRYMITGTFRRDGYSGFGANNPWGNFGSVGVSWVFSEEKFMSATRDWFDMGKLRLSWGTNGNREFGDVYSTLANLALAGGNMVYYQNGNSNVVNPLYMSRLAAPNLEWEKTKAWNVGLDLSFFNGRLTANMDYYFKKTTDMIMSQRLPNFSGFGSIMANLGEVQNQGFEIALNSTNIQNKDFSWNTSVGFSINKNKINHIYYDYDENGVEKDDTSNRWFIGQPIGTIWYYETDGVWQNTPEDIKAAALVGQKPGDPKVVNNYTEDDQILEDGTRIPVYNDNDKVYQGTTAPPIYWNMRNDFTLWKDLTLSISLYSYMGHKSRAGYWLNQENGGSQVTNGFNVAAKEYWTPDNPTNDYCRLEAVGPNTGLSGGVDKVYNRSFVRLDDITIGYTLPKKWTHKFMVDRIRLTATCKNVCTIDGWEYGDPETDGLATRSFNFGINVTL</sequence>
<dbReference type="InterPro" id="IPR039426">
    <property type="entry name" value="TonB-dep_rcpt-like"/>
</dbReference>
<dbReference type="SUPFAM" id="SSF49464">
    <property type="entry name" value="Carboxypeptidase regulatory domain-like"/>
    <property type="match status" value="1"/>
</dbReference>
<dbReference type="FunFam" id="2.60.40.1120:FF:000003">
    <property type="entry name" value="Outer membrane protein Omp121"/>
    <property type="match status" value="1"/>
</dbReference>
<reference evidence="10 11" key="1">
    <citation type="submission" date="2018-08" db="EMBL/GenBank/DDBJ databases">
        <title>A genome reference for cultivated species of the human gut microbiota.</title>
        <authorList>
            <person name="Zou Y."/>
            <person name="Xue W."/>
            <person name="Luo G."/>
        </authorList>
    </citation>
    <scope>NUCLEOTIDE SEQUENCE [LARGE SCALE GENOMIC DNA]</scope>
    <source>
        <strain evidence="10 11">OM06-2</strain>
    </source>
</reference>
<organism evidence="10 11">
    <name type="scientific">Phocaeicola plebeius</name>
    <dbReference type="NCBI Taxonomy" id="310297"/>
    <lineage>
        <taxon>Bacteria</taxon>
        <taxon>Pseudomonadati</taxon>
        <taxon>Bacteroidota</taxon>
        <taxon>Bacteroidia</taxon>
        <taxon>Bacteroidales</taxon>
        <taxon>Bacteroidaceae</taxon>
        <taxon>Phocaeicola</taxon>
    </lineage>
</organism>
<evidence type="ECO:0000256" key="8">
    <source>
        <dbReference type="SAM" id="SignalP"/>
    </source>
</evidence>
<dbReference type="RefSeq" id="WP_117701698.1">
    <property type="nucleotide sequence ID" value="NZ_QSTW01000007.1"/>
</dbReference>
<feature type="signal peptide" evidence="8">
    <location>
        <begin position="1"/>
        <end position="32"/>
    </location>
</feature>
<dbReference type="Proteomes" id="UP000260814">
    <property type="component" value="Unassembled WGS sequence"/>
</dbReference>
<dbReference type="NCBIfam" id="TIGR04056">
    <property type="entry name" value="OMP_RagA_SusC"/>
    <property type="match status" value="1"/>
</dbReference>
<comment type="similarity">
    <text evidence="7">Belongs to the TonB-dependent receptor family.</text>
</comment>
<gene>
    <name evidence="10" type="ORF">DXB87_07285</name>
</gene>
<dbReference type="Pfam" id="PF07715">
    <property type="entry name" value="Plug"/>
    <property type="match status" value="1"/>
</dbReference>
<dbReference type="InterPro" id="IPR023996">
    <property type="entry name" value="TonB-dep_OMP_SusC/RagA"/>
</dbReference>
<keyword evidence="5 7" id="KW-0472">Membrane</keyword>
<dbReference type="SUPFAM" id="SSF56935">
    <property type="entry name" value="Porins"/>
    <property type="match status" value="1"/>
</dbReference>
<evidence type="ECO:0000256" key="2">
    <source>
        <dbReference type="ARBA" id="ARBA00022448"/>
    </source>
</evidence>
<keyword evidence="4 7" id="KW-0812">Transmembrane</keyword>
<keyword evidence="6 7" id="KW-0998">Cell outer membrane</keyword>
<evidence type="ECO:0000256" key="3">
    <source>
        <dbReference type="ARBA" id="ARBA00022452"/>
    </source>
</evidence>
<feature type="chain" id="PRO_5017684013" evidence="8">
    <location>
        <begin position="33"/>
        <end position="1100"/>
    </location>
</feature>
<dbReference type="Gene3D" id="2.40.170.20">
    <property type="entry name" value="TonB-dependent receptor, beta-barrel domain"/>
    <property type="match status" value="1"/>
</dbReference>
<dbReference type="NCBIfam" id="TIGR04057">
    <property type="entry name" value="SusC_RagA_signa"/>
    <property type="match status" value="1"/>
</dbReference>
<dbReference type="Pfam" id="PF13715">
    <property type="entry name" value="CarbopepD_reg_2"/>
    <property type="match status" value="1"/>
</dbReference>
<keyword evidence="3 7" id="KW-1134">Transmembrane beta strand</keyword>
<dbReference type="Gene3D" id="2.60.40.1120">
    <property type="entry name" value="Carboxypeptidase-like, regulatory domain"/>
    <property type="match status" value="1"/>
</dbReference>
<dbReference type="AlphaFoldDB" id="A0A3E4Z8Z3"/>
<dbReference type="GO" id="GO:0009279">
    <property type="term" value="C:cell outer membrane"/>
    <property type="evidence" value="ECO:0007669"/>
    <property type="project" value="UniProtKB-SubCell"/>
</dbReference>
<feature type="domain" description="TonB-dependent receptor plug" evidence="9">
    <location>
        <begin position="135"/>
        <end position="241"/>
    </location>
</feature>
<evidence type="ECO:0000256" key="1">
    <source>
        <dbReference type="ARBA" id="ARBA00004571"/>
    </source>
</evidence>
<proteinExistence type="inferred from homology"/>
<keyword evidence="2 7" id="KW-0813">Transport</keyword>
<evidence type="ECO:0000313" key="10">
    <source>
        <dbReference type="EMBL" id="RGM91535.1"/>
    </source>
</evidence>
<dbReference type="EMBL" id="QSTW01000007">
    <property type="protein sequence ID" value="RGM91535.1"/>
    <property type="molecule type" value="Genomic_DNA"/>
</dbReference>
<dbReference type="InterPro" id="IPR037066">
    <property type="entry name" value="Plug_dom_sf"/>
</dbReference>
<comment type="caution">
    <text evidence="10">The sequence shown here is derived from an EMBL/GenBank/DDBJ whole genome shotgun (WGS) entry which is preliminary data.</text>
</comment>
<comment type="subcellular location">
    <subcellularLocation>
        <location evidence="1 7">Cell outer membrane</location>
        <topology evidence="1 7">Multi-pass membrane protein</topology>
    </subcellularLocation>
</comment>
<dbReference type="PROSITE" id="PS52016">
    <property type="entry name" value="TONB_DEPENDENT_REC_3"/>
    <property type="match status" value="1"/>
</dbReference>
<dbReference type="InterPro" id="IPR036942">
    <property type="entry name" value="Beta-barrel_TonB_sf"/>
</dbReference>
<protein>
    <submittedName>
        <fullName evidence="10">TonB-dependent receptor</fullName>
    </submittedName>
</protein>
<accession>A0A3E4Z8Z3</accession>
<keyword evidence="10" id="KW-0675">Receptor</keyword>
<keyword evidence="8" id="KW-0732">Signal</keyword>
<dbReference type="InterPro" id="IPR023997">
    <property type="entry name" value="TonB-dep_OMP_SusC/RagA_CS"/>
</dbReference>
<evidence type="ECO:0000256" key="6">
    <source>
        <dbReference type="ARBA" id="ARBA00023237"/>
    </source>
</evidence>